<dbReference type="AlphaFoldDB" id="A0A0F9LFG1"/>
<comment type="caution">
    <text evidence="1">The sequence shown here is derived from an EMBL/GenBank/DDBJ whole genome shotgun (WGS) entry which is preliminary data.</text>
</comment>
<accession>A0A0F9LFG1</accession>
<protein>
    <submittedName>
        <fullName evidence="1">Uncharacterized protein</fullName>
    </submittedName>
</protein>
<evidence type="ECO:0000313" key="1">
    <source>
        <dbReference type="EMBL" id="KKM62900.1"/>
    </source>
</evidence>
<organism evidence="1">
    <name type="scientific">marine sediment metagenome</name>
    <dbReference type="NCBI Taxonomy" id="412755"/>
    <lineage>
        <taxon>unclassified sequences</taxon>
        <taxon>metagenomes</taxon>
        <taxon>ecological metagenomes</taxon>
    </lineage>
</organism>
<gene>
    <name evidence="1" type="ORF">LCGC14_1516990</name>
</gene>
<reference evidence="1" key="1">
    <citation type="journal article" date="2015" name="Nature">
        <title>Complex archaea that bridge the gap between prokaryotes and eukaryotes.</title>
        <authorList>
            <person name="Spang A."/>
            <person name="Saw J.H."/>
            <person name="Jorgensen S.L."/>
            <person name="Zaremba-Niedzwiedzka K."/>
            <person name="Martijn J."/>
            <person name="Lind A.E."/>
            <person name="van Eijk R."/>
            <person name="Schleper C."/>
            <person name="Guy L."/>
            <person name="Ettema T.J."/>
        </authorList>
    </citation>
    <scope>NUCLEOTIDE SEQUENCE</scope>
</reference>
<dbReference type="EMBL" id="LAZR01011206">
    <property type="protein sequence ID" value="KKM62900.1"/>
    <property type="molecule type" value="Genomic_DNA"/>
</dbReference>
<proteinExistence type="predicted"/>
<name>A0A0F9LFG1_9ZZZZ</name>
<sequence length="89" mass="10428">MIRLKAMVNESQQELDDGCYDGDYDTFCFMKECYEYVEQLQDILEMKSFDLLLPGFGERKSVYCCSICGDKPHKDNCRYGQALRKEKAE</sequence>